<keyword evidence="2" id="KW-1185">Reference proteome</keyword>
<reference evidence="1" key="2">
    <citation type="submission" date="2020-11" db="EMBL/GenBank/DDBJ databases">
        <authorList>
            <person name="McCartney M.A."/>
            <person name="Auch B."/>
            <person name="Kono T."/>
            <person name="Mallez S."/>
            <person name="Becker A."/>
            <person name="Gohl D.M."/>
            <person name="Silverstein K.A.T."/>
            <person name="Koren S."/>
            <person name="Bechman K.B."/>
            <person name="Herman A."/>
            <person name="Abrahante J.E."/>
            <person name="Garbe J."/>
        </authorList>
    </citation>
    <scope>NUCLEOTIDE SEQUENCE</scope>
    <source>
        <strain evidence="1">Duluth1</strain>
        <tissue evidence="1">Whole animal</tissue>
    </source>
</reference>
<organism evidence="1 2">
    <name type="scientific">Dreissena polymorpha</name>
    <name type="common">Zebra mussel</name>
    <name type="synonym">Mytilus polymorpha</name>
    <dbReference type="NCBI Taxonomy" id="45954"/>
    <lineage>
        <taxon>Eukaryota</taxon>
        <taxon>Metazoa</taxon>
        <taxon>Spiralia</taxon>
        <taxon>Lophotrochozoa</taxon>
        <taxon>Mollusca</taxon>
        <taxon>Bivalvia</taxon>
        <taxon>Autobranchia</taxon>
        <taxon>Heteroconchia</taxon>
        <taxon>Euheterodonta</taxon>
        <taxon>Imparidentia</taxon>
        <taxon>Neoheterodontei</taxon>
        <taxon>Myida</taxon>
        <taxon>Dreissenoidea</taxon>
        <taxon>Dreissenidae</taxon>
        <taxon>Dreissena</taxon>
    </lineage>
</organism>
<proteinExistence type="predicted"/>
<gene>
    <name evidence="1" type="ORF">DPMN_047527</name>
</gene>
<accession>A0A9D4HZ83</accession>
<reference evidence="1" key="1">
    <citation type="journal article" date="2019" name="bioRxiv">
        <title>The Genome of the Zebra Mussel, Dreissena polymorpha: A Resource for Invasive Species Research.</title>
        <authorList>
            <person name="McCartney M.A."/>
            <person name="Auch B."/>
            <person name="Kono T."/>
            <person name="Mallez S."/>
            <person name="Zhang Y."/>
            <person name="Obille A."/>
            <person name="Becker A."/>
            <person name="Abrahante J.E."/>
            <person name="Garbe J."/>
            <person name="Badalamenti J.P."/>
            <person name="Herman A."/>
            <person name="Mangelson H."/>
            <person name="Liachko I."/>
            <person name="Sullivan S."/>
            <person name="Sone E.D."/>
            <person name="Koren S."/>
            <person name="Silverstein K.A.T."/>
            <person name="Beckman K.B."/>
            <person name="Gohl D.M."/>
        </authorList>
    </citation>
    <scope>NUCLEOTIDE SEQUENCE</scope>
    <source>
        <strain evidence="1">Duluth1</strain>
        <tissue evidence="1">Whole animal</tissue>
    </source>
</reference>
<protein>
    <submittedName>
        <fullName evidence="1">Uncharacterized protein</fullName>
    </submittedName>
</protein>
<dbReference type="EMBL" id="JAIWYP010000011">
    <property type="protein sequence ID" value="KAH3740815.1"/>
    <property type="molecule type" value="Genomic_DNA"/>
</dbReference>
<name>A0A9D4HZ83_DREPO</name>
<dbReference type="Proteomes" id="UP000828390">
    <property type="component" value="Unassembled WGS sequence"/>
</dbReference>
<comment type="caution">
    <text evidence="1">The sequence shown here is derived from an EMBL/GenBank/DDBJ whole genome shotgun (WGS) entry which is preliminary data.</text>
</comment>
<evidence type="ECO:0000313" key="1">
    <source>
        <dbReference type="EMBL" id="KAH3740815.1"/>
    </source>
</evidence>
<dbReference type="AlphaFoldDB" id="A0A9D4HZ83"/>
<evidence type="ECO:0000313" key="2">
    <source>
        <dbReference type="Proteomes" id="UP000828390"/>
    </source>
</evidence>
<sequence length="72" mass="8054">MITVFCVFLRIRNHGSVSGDDGTVNVEANGRILLIVSALYTGFIVKNRITSRFMAAYITVRTKNIHIILKIT</sequence>